<evidence type="ECO:0000313" key="3">
    <source>
        <dbReference type="EMBL" id="KAG6475845.1"/>
    </source>
</evidence>
<dbReference type="GO" id="GO:0030246">
    <property type="term" value="F:carbohydrate binding"/>
    <property type="evidence" value="ECO:0007669"/>
    <property type="project" value="UniProtKB-KW"/>
</dbReference>
<dbReference type="InterPro" id="IPR033734">
    <property type="entry name" value="Jacalin-like_lectin_dom_plant"/>
</dbReference>
<dbReference type="Gene3D" id="2.100.10.30">
    <property type="entry name" value="Jacalin-like lectin domain"/>
    <property type="match status" value="1"/>
</dbReference>
<dbReference type="PANTHER" id="PTHR47293:SF15">
    <property type="entry name" value="JACALIN-RELATED LECTIN 19"/>
    <property type="match status" value="1"/>
</dbReference>
<dbReference type="InterPro" id="IPR036404">
    <property type="entry name" value="Jacalin-like_lectin_dom_sf"/>
</dbReference>
<reference evidence="3 4" key="1">
    <citation type="submission" date="2020-08" db="EMBL/GenBank/DDBJ databases">
        <title>Plant Genome Project.</title>
        <authorList>
            <person name="Zhang R.-G."/>
        </authorList>
    </citation>
    <scope>NUCLEOTIDE SEQUENCE [LARGE SCALE GENOMIC DNA]</scope>
    <source>
        <tissue evidence="3">Rhizome</tissue>
    </source>
</reference>
<dbReference type="SUPFAM" id="SSF51101">
    <property type="entry name" value="Mannose-binding lectins"/>
    <property type="match status" value="1"/>
</dbReference>
<protein>
    <recommendedName>
        <fullName evidence="2">Jacalin-type lectin domain-containing protein</fullName>
    </recommendedName>
</protein>
<evidence type="ECO:0000313" key="4">
    <source>
        <dbReference type="Proteomes" id="UP000734854"/>
    </source>
</evidence>
<accession>A0A8J5K8Q5</accession>
<gene>
    <name evidence="3" type="ORF">ZIOFF_065075</name>
</gene>
<keyword evidence="4" id="KW-1185">Reference proteome</keyword>
<keyword evidence="1" id="KW-0430">Lectin</keyword>
<comment type="caution">
    <text evidence="3">The sequence shown here is derived from an EMBL/GenBank/DDBJ whole genome shotgun (WGS) entry which is preliminary data.</text>
</comment>
<name>A0A8J5K8Q5_ZINOF</name>
<dbReference type="SMART" id="SM00915">
    <property type="entry name" value="Jacalin"/>
    <property type="match status" value="1"/>
</dbReference>
<sequence>MPQSRTINNELVLVKMGPRGNLNLERSCLYTAWDEPCYGRVKQILISYSAYSINSIQMVYELNGEEVLGERHGGDGDFFESIRFGTGHYITSISGHYGYVNRDDPMTICSLKFSTASYLHGRGPTTASYGPFGRETGTLFRFDTKGIDSLRGFHGTSSSTHLSSIGVYFALPNVKHLSQSGEQPALRSIAGMTMVALPPP</sequence>
<feature type="domain" description="Jacalin-type lectin" evidence="2">
    <location>
        <begin position="13"/>
        <end position="171"/>
    </location>
</feature>
<dbReference type="PROSITE" id="PS51752">
    <property type="entry name" value="JACALIN_LECTIN"/>
    <property type="match status" value="1"/>
</dbReference>
<proteinExistence type="predicted"/>
<dbReference type="EMBL" id="JACMSC010000018">
    <property type="protein sequence ID" value="KAG6475845.1"/>
    <property type="molecule type" value="Genomic_DNA"/>
</dbReference>
<dbReference type="Proteomes" id="UP000734854">
    <property type="component" value="Unassembled WGS sequence"/>
</dbReference>
<dbReference type="CDD" id="cd09612">
    <property type="entry name" value="Jacalin"/>
    <property type="match status" value="1"/>
</dbReference>
<organism evidence="3 4">
    <name type="scientific">Zingiber officinale</name>
    <name type="common">Ginger</name>
    <name type="synonym">Amomum zingiber</name>
    <dbReference type="NCBI Taxonomy" id="94328"/>
    <lineage>
        <taxon>Eukaryota</taxon>
        <taxon>Viridiplantae</taxon>
        <taxon>Streptophyta</taxon>
        <taxon>Embryophyta</taxon>
        <taxon>Tracheophyta</taxon>
        <taxon>Spermatophyta</taxon>
        <taxon>Magnoliopsida</taxon>
        <taxon>Liliopsida</taxon>
        <taxon>Zingiberales</taxon>
        <taxon>Zingiberaceae</taxon>
        <taxon>Zingiber</taxon>
    </lineage>
</organism>
<dbReference type="Pfam" id="PF01419">
    <property type="entry name" value="Jacalin"/>
    <property type="match status" value="1"/>
</dbReference>
<dbReference type="AlphaFoldDB" id="A0A8J5K8Q5"/>
<dbReference type="PANTHER" id="PTHR47293">
    <property type="entry name" value="JACALIN-RELATED LECTIN 3"/>
    <property type="match status" value="1"/>
</dbReference>
<dbReference type="InterPro" id="IPR001229">
    <property type="entry name" value="Jacalin-like_lectin_dom"/>
</dbReference>
<evidence type="ECO:0000259" key="2">
    <source>
        <dbReference type="PROSITE" id="PS51752"/>
    </source>
</evidence>
<evidence type="ECO:0000256" key="1">
    <source>
        <dbReference type="ARBA" id="ARBA00022734"/>
    </source>
</evidence>